<dbReference type="EC" id="2.5.1.3" evidence="10"/>
<dbReference type="InterPro" id="IPR036206">
    <property type="entry name" value="ThiamineP_synth_sf"/>
</dbReference>
<dbReference type="Proteomes" id="UP000199577">
    <property type="component" value="Unassembled WGS sequence"/>
</dbReference>
<comment type="catalytic activity">
    <reaction evidence="8 10 11">
        <text>2-(2-carboxy-4-methylthiazol-5-yl)ethyl phosphate + 4-amino-2-methyl-5-(diphosphooxymethyl)pyrimidine + 2 H(+) = thiamine phosphate + CO2 + diphosphate</text>
        <dbReference type="Rhea" id="RHEA:47848"/>
        <dbReference type="ChEBI" id="CHEBI:15378"/>
        <dbReference type="ChEBI" id="CHEBI:16526"/>
        <dbReference type="ChEBI" id="CHEBI:33019"/>
        <dbReference type="ChEBI" id="CHEBI:37575"/>
        <dbReference type="ChEBI" id="CHEBI:57841"/>
        <dbReference type="ChEBI" id="CHEBI:62890"/>
        <dbReference type="EC" id="2.5.1.3"/>
    </reaction>
</comment>
<name>A0A1I1HVY7_9SPHI</name>
<feature type="binding site" evidence="10">
    <location>
        <position position="141"/>
    </location>
    <ligand>
        <name>4-amino-2-methyl-5-(diphosphooxymethyl)pyrimidine</name>
        <dbReference type="ChEBI" id="CHEBI:57841"/>
    </ligand>
</feature>
<dbReference type="InterPro" id="IPR013785">
    <property type="entry name" value="Aldolase_TIM"/>
</dbReference>
<dbReference type="NCBIfam" id="TIGR00693">
    <property type="entry name" value="thiE"/>
    <property type="match status" value="1"/>
</dbReference>
<keyword evidence="6 10" id="KW-0784">Thiamine biosynthesis</keyword>
<comment type="pathway">
    <text evidence="2 10 12">Cofactor biosynthesis; thiamine diphosphate biosynthesis; thiamine phosphate from 4-amino-2-methyl-5-diphosphomethylpyrimidine and 4-methyl-5-(2-phosphoethyl)-thiazole: step 1/1.</text>
</comment>
<evidence type="ECO:0000256" key="7">
    <source>
        <dbReference type="ARBA" id="ARBA00047334"/>
    </source>
</evidence>
<dbReference type="GO" id="GO:0005737">
    <property type="term" value="C:cytoplasm"/>
    <property type="evidence" value="ECO:0007669"/>
    <property type="project" value="TreeGrafter"/>
</dbReference>
<dbReference type="InterPro" id="IPR034291">
    <property type="entry name" value="TMP_synthase"/>
</dbReference>
<keyword evidence="3 10" id="KW-0808">Transferase</keyword>
<dbReference type="GO" id="GO:0009228">
    <property type="term" value="P:thiamine biosynthetic process"/>
    <property type="evidence" value="ECO:0007669"/>
    <property type="project" value="UniProtKB-KW"/>
</dbReference>
<dbReference type="RefSeq" id="WP_090973315.1">
    <property type="nucleotide sequence ID" value="NZ_FOLL01000007.1"/>
</dbReference>
<feature type="binding site" evidence="10">
    <location>
        <position position="74"/>
    </location>
    <ligand>
        <name>Mg(2+)</name>
        <dbReference type="ChEBI" id="CHEBI:18420"/>
    </ligand>
</feature>
<proteinExistence type="inferred from homology"/>
<evidence type="ECO:0000259" key="13">
    <source>
        <dbReference type="Pfam" id="PF02581"/>
    </source>
</evidence>
<keyword evidence="15" id="KW-1185">Reference proteome</keyword>
<dbReference type="PANTHER" id="PTHR20857">
    <property type="entry name" value="THIAMINE-PHOSPHATE PYROPHOSPHORYLASE"/>
    <property type="match status" value="1"/>
</dbReference>
<dbReference type="Gene3D" id="3.20.20.70">
    <property type="entry name" value="Aldolase class I"/>
    <property type="match status" value="1"/>
</dbReference>
<evidence type="ECO:0000256" key="1">
    <source>
        <dbReference type="ARBA" id="ARBA00003814"/>
    </source>
</evidence>
<organism evidence="14 15">
    <name type="scientific">Parapedobacter composti</name>
    <dbReference type="NCBI Taxonomy" id="623281"/>
    <lineage>
        <taxon>Bacteria</taxon>
        <taxon>Pseudomonadati</taxon>
        <taxon>Bacteroidota</taxon>
        <taxon>Sphingobacteriia</taxon>
        <taxon>Sphingobacteriales</taxon>
        <taxon>Sphingobacteriaceae</taxon>
        <taxon>Parapedobacter</taxon>
    </lineage>
</organism>
<evidence type="ECO:0000256" key="6">
    <source>
        <dbReference type="ARBA" id="ARBA00022977"/>
    </source>
</evidence>
<keyword evidence="5 10" id="KW-0460">Magnesium</keyword>
<reference evidence="14 15" key="1">
    <citation type="submission" date="2016-10" db="EMBL/GenBank/DDBJ databases">
        <authorList>
            <person name="de Groot N.N."/>
        </authorList>
    </citation>
    <scope>NUCLEOTIDE SEQUENCE [LARGE SCALE GENOMIC DNA]</scope>
    <source>
        <strain evidence="14 15">DSM 22900</strain>
    </source>
</reference>
<dbReference type="SUPFAM" id="SSF51391">
    <property type="entry name" value="Thiamin phosphate synthase"/>
    <property type="match status" value="1"/>
</dbReference>
<comment type="catalytic activity">
    <reaction evidence="9 10 11">
        <text>2-[(2R,5Z)-2-carboxy-4-methylthiazol-5(2H)-ylidene]ethyl phosphate + 4-amino-2-methyl-5-(diphosphooxymethyl)pyrimidine + 2 H(+) = thiamine phosphate + CO2 + diphosphate</text>
        <dbReference type="Rhea" id="RHEA:47844"/>
        <dbReference type="ChEBI" id="CHEBI:15378"/>
        <dbReference type="ChEBI" id="CHEBI:16526"/>
        <dbReference type="ChEBI" id="CHEBI:33019"/>
        <dbReference type="ChEBI" id="CHEBI:37575"/>
        <dbReference type="ChEBI" id="CHEBI:57841"/>
        <dbReference type="ChEBI" id="CHEBI:62899"/>
        <dbReference type="EC" id="2.5.1.3"/>
    </reaction>
</comment>
<dbReference type="CDD" id="cd00564">
    <property type="entry name" value="TMP_TenI"/>
    <property type="match status" value="1"/>
</dbReference>
<feature type="binding site" evidence="10">
    <location>
        <position position="93"/>
    </location>
    <ligand>
        <name>Mg(2+)</name>
        <dbReference type="ChEBI" id="CHEBI:18420"/>
    </ligand>
</feature>
<dbReference type="GO" id="GO:0000287">
    <property type="term" value="F:magnesium ion binding"/>
    <property type="evidence" value="ECO:0007669"/>
    <property type="project" value="UniProtKB-UniRule"/>
</dbReference>
<feature type="binding site" evidence="10">
    <location>
        <begin position="189"/>
        <end position="190"/>
    </location>
    <ligand>
        <name>2-[(2R,5Z)-2-carboxy-4-methylthiazol-5(2H)-ylidene]ethyl phosphate</name>
        <dbReference type="ChEBI" id="CHEBI:62899"/>
    </ligand>
</feature>
<dbReference type="GO" id="GO:0004789">
    <property type="term" value="F:thiamine-phosphate diphosphorylase activity"/>
    <property type="evidence" value="ECO:0007669"/>
    <property type="project" value="UniProtKB-UniRule"/>
</dbReference>
<feature type="binding site" evidence="10">
    <location>
        <begin position="138"/>
        <end position="140"/>
    </location>
    <ligand>
        <name>2-[(2R,5Z)-2-carboxy-4-methylthiazol-5(2H)-ylidene]ethyl phosphate</name>
        <dbReference type="ChEBI" id="CHEBI:62899"/>
    </ligand>
</feature>
<comment type="function">
    <text evidence="1 10">Condenses 4-methyl-5-(beta-hydroxyethyl)thiazole monophosphate (THZ-P) and 2-methyl-4-amino-5-hydroxymethyl pyrimidine pyrophosphate (HMP-PP) to form thiamine monophosphate (TMP).</text>
</comment>
<feature type="domain" description="Thiamine phosphate synthase/TenI" evidence="13">
    <location>
        <begin position="11"/>
        <end position="192"/>
    </location>
</feature>
<protein>
    <recommendedName>
        <fullName evidence="10">Thiamine-phosphate synthase</fullName>
        <shortName evidence="10">TP synthase</shortName>
        <shortName evidence="10">TPS</shortName>
        <ecNumber evidence="10">2.5.1.3</ecNumber>
    </recommendedName>
    <alternativeName>
        <fullName evidence="10">Thiamine-phosphate pyrophosphorylase</fullName>
        <shortName evidence="10">TMP pyrophosphorylase</shortName>
        <shortName evidence="10">TMP-PPase</shortName>
    </alternativeName>
</protein>
<dbReference type="AlphaFoldDB" id="A0A1I1HVY7"/>
<evidence type="ECO:0000256" key="4">
    <source>
        <dbReference type="ARBA" id="ARBA00022723"/>
    </source>
</evidence>
<evidence type="ECO:0000256" key="5">
    <source>
        <dbReference type="ARBA" id="ARBA00022842"/>
    </source>
</evidence>
<dbReference type="EMBL" id="FOLL01000007">
    <property type="protein sequence ID" value="SFC26128.1"/>
    <property type="molecule type" value="Genomic_DNA"/>
</dbReference>
<evidence type="ECO:0000256" key="3">
    <source>
        <dbReference type="ARBA" id="ARBA00022679"/>
    </source>
</evidence>
<feature type="binding site" evidence="10">
    <location>
        <position position="112"/>
    </location>
    <ligand>
        <name>4-amino-2-methyl-5-(diphosphooxymethyl)pyrimidine</name>
        <dbReference type="ChEBI" id="CHEBI:57841"/>
    </ligand>
</feature>
<dbReference type="STRING" id="623281.SAMN05421747_10758"/>
<dbReference type="Pfam" id="PF02581">
    <property type="entry name" value="TMP-TENI"/>
    <property type="match status" value="1"/>
</dbReference>
<evidence type="ECO:0000256" key="10">
    <source>
        <dbReference type="HAMAP-Rule" id="MF_00097"/>
    </source>
</evidence>
<sequence length="213" mass="22934">MKADRSFPYGLYLVISGADCRGRDLLWVAEEAILGGVDIIQLREKSVSDTEFLAKAERLKAVTDRYGVPLIINDNLRVAMQVGAAGIHVGQRDMPPPIVRDAWPGCRLLGYSIEELAQLESTAAAAADYLGISPVFSTPTKADTVTEWGIAGIRKIRRLTAKPLVAIGRMNRDNAAEAIRAGADSIAVVSAICAAEHPRLAASELKQVIENVK</sequence>
<evidence type="ECO:0000313" key="14">
    <source>
        <dbReference type="EMBL" id="SFC26128.1"/>
    </source>
</evidence>
<dbReference type="UniPathway" id="UPA00060">
    <property type="reaction ID" value="UER00141"/>
</dbReference>
<comment type="catalytic activity">
    <reaction evidence="7 10 11">
        <text>4-methyl-5-(2-phosphooxyethyl)-thiazole + 4-amino-2-methyl-5-(diphosphooxymethyl)pyrimidine + H(+) = thiamine phosphate + diphosphate</text>
        <dbReference type="Rhea" id="RHEA:22328"/>
        <dbReference type="ChEBI" id="CHEBI:15378"/>
        <dbReference type="ChEBI" id="CHEBI:33019"/>
        <dbReference type="ChEBI" id="CHEBI:37575"/>
        <dbReference type="ChEBI" id="CHEBI:57841"/>
        <dbReference type="ChEBI" id="CHEBI:58296"/>
        <dbReference type="EC" id="2.5.1.3"/>
    </reaction>
</comment>
<evidence type="ECO:0000256" key="2">
    <source>
        <dbReference type="ARBA" id="ARBA00005165"/>
    </source>
</evidence>
<comment type="cofactor">
    <cofactor evidence="10">
        <name>Mg(2+)</name>
        <dbReference type="ChEBI" id="CHEBI:18420"/>
    </cofactor>
    <text evidence="10">Binds 1 Mg(2+) ion per subunit.</text>
</comment>
<dbReference type="OrthoDB" id="9812206at2"/>
<comment type="caution">
    <text evidence="10">Lacks conserved residue(s) required for the propagation of feature annotation.</text>
</comment>
<evidence type="ECO:0000313" key="15">
    <source>
        <dbReference type="Proteomes" id="UP000199577"/>
    </source>
</evidence>
<evidence type="ECO:0000256" key="11">
    <source>
        <dbReference type="RuleBase" id="RU003826"/>
    </source>
</evidence>
<keyword evidence="4 10" id="KW-0479">Metal-binding</keyword>
<comment type="similarity">
    <text evidence="10 11">Belongs to the thiamine-phosphate synthase family.</text>
</comment>
<gene>
    <name evidence="10" type="primary">thiE</name>
    <name evidence="14" type="ORF">SAMN05421747_10758</name>
</gene>
<accession>A0A1I1HVY7</accession>
<dbReference type="FunFam" id="3.20.20.70:FF:000096">
    <property type="entry name" value="Thiamine-phosphate synthase"/>
    <property type="match status" value="1"/>
</dbReference>
<dbReference type="HAMAP" id="MF_00097">
    <property type="entry name" value="TMP_synthase"/>
    <property type="match status" value="1"/>
</dbReference>
<dbReference type="PANTHER" id="PTHR20857:SF23">
    <property type="entry name" value="THIAMINE BIOSYNTHETIC BIFUNCTIONAL ENZYME"/>
    <property type="match status" value="1"/>
</dbReference>
<feature type="binding site" evidence="10">
    <location>
        <position position="73"/>
    </location>
    <ligand>
        <name>4-amino-2-methyl-5-(diphosphooxymethyl)pyrimidine</name>
        <dbReference type="ChEBI" id="CHEBI:57841"/>
    </ligand>
</feature>
<evidence type="ECO:0000256" key="8">
    <source>
        <dbReference type="ARBA" id="ARBA00047851"/>
    </source>
</evidence>
<feature type="binding site" evidence="10">
    <location>
        <begin position="41"/>
        <end position="45"/>
    </location>
    <ligand>
        <name>4-amino-2-methyl-5-(diphosphooxymethyl)pyrimidine</name>
        <dbReference type="ChEBI" id="CHEBI:57841"/>
    </ligand>
</feature>
<evidence type="ECO:0000256" key="9">
    <source>
        <dbReference type="ARBA" id="ARBA00047883"/>
    </source>
</evidence>
<dbReference type="GO" id="GO:0009229">
    <property type="term" value="P:thiamine diphosphate biosynthetic process"/>
    <property type="evidence" value="ECO:0007669"/>
    <property type="project" value="UniProtKB-UniRule"/>
</dbReference>
<evidence type="ECO:0000256" key="12">
    <source>
        <dbReference type="RuleBase" id="RU004253"/>
    </source>
</evidence>
<dbReference type="InterPro" id="IPR022998">
    <property type="entry name" value="ThiamineP_synth_TenI"/>
</dbReference>